<dbReference type="EMBL" id="ANIZ01001835">
    <property type="protein sequence ID" value="ETI44457.1"/>
    <property type="molecule type" value="Genomic_DNA"/>
</dbReference>
<organism evidence="1 2">
    <name type="scientific">Phytophthora nicotianae P1569</name>
    <dbReference type="NCBI Taxonomy" id="1317065"/>
    <lineage>
        <taxon>Eukaryota</taxon>
        <taxon>Sar</taxon>
        <taxon>Stramenopiles</taxon>
        <taxon>Oomycota</taxon>
        <taxon>Peronosporomycetes</taxon>
        <taxon>Peronosporales</taxon>
        <taxon>Peronosporaceae</taxon>
        <taxon>Phytophthora</taxon>
    </lineage>
</organism>
<gene>
    <name evidence="1" type="ORF">F443_10835</name>
</gene>
<proteinExistence type="predicted"/>
<evidence type="ECO:0000313" key="1">
    <source>
        <dbReference type="EMBL" id="ETI44457.1"/>
    </source>
</evidence>
<comment type="caution">
    <text evidence="1">The sequence shown here is derived from an EMBL/GenBank/DDBJ whole genome shotgun (WGS) entry which is preliminary data.</text>
</comment>
<protein>
    <submittedName>
        <fullName evidence="1">Uncharacterized protein</fullName>
    </submittedName>
</protein>
<dbReference type="AlphaFoldDB" id="V9F2A9"/>
<evidence type="ECO:0000313" key="2">
    <source>
        <dbReference type="Proteomes" id="UP000018721"/>
    </source>
</evidence>
<reference evidence="1 2" key="1">
    <citation type="submission" date="2013-11" db="EMBL/GenBank/DDBJ databases">
        <title>The Genome Sequence of Phytophthora parasitica P1569.</title>
        <authorList>
            <consortium name="The Broad Institute Genomics Platform"/>
            <person name="Russ C."/>
            <person name="Tyler B."/>
            <person name="Panabieres F."/>
            <person name="Shan W."/>
            <person name="Tripathy S."/>
            <person name="Grunwald N."/>
            <person name="Machado M."/>
            <person name="Johnson C.S."/>
            <person name="Arredondo F."/>
            <person name="Hong C."/>
            <person name="Coffey M."/>
            <person name="Young S.K."/>
            <person name="Zeng Q."/>
            <person name="Gargeya S."/>
            <person name="Fitzgerald M."/>
            <person name="Abouelleil A."/>
            <person name="Alvarado L."/>
            <person name="Chapman S.B."/>
            <person name="Gainer-Dewar J."/>
            <person name="Goldberg J."/>
            <person name="Griggs A."/>
            <person name="Gujja S."/>
            <person name="Hansen M."/>
            <person name="Howarth C."/>
            <person name="Imamovic A."/>
            <person name="Ireland A."/>
            <person name="Larimer J."/>
            <person name="McCowan C."/>
            <person name="Murphy C."/>
            <person name="Pearson M."/>
            <person name="Poon T.W."/>
            <person name="Priest M."/>
            <person name="Roberts A."/>
            <person name="Saif S."/>
            <person name="Shea T."/>
            <person name="Sykes S."/>
            <person name="Wortman J."/>
            <person name="Nusbaum C."/>
            <person name="Birren B."/>
        </authorList>
    </citation>
    <scope>NUCLEOTIDE SEQUENCE [LARGE SCALE GENOMIC DNA]</scope>
    <source>
        <strain evidence="1 2">P1569</strain>
    </source>
</reference>
<dbReference type="Proteomes" id="UP000018721">
    <property type="component" value="Unassembled WGS sequence"/>
</dbReference>
<dbReference type="HOGENOM" id="CLU_2983261_0_0_1"/>
<accession>V9F2A9</accession>
<keyword evidence="2" id="KW-1185">Reference proteome</keyword>
<name>V9F2A9_PHYNI</name>
<sequence>MHPSPAIACRCRDLGKLHRADKRCQGKKFVDISKAKLKVILETEADIDKMKKLAFKRS</sequence>